<dbReference type="PROSITE" id="PS50113">
    <property type="entry name" value="PAC"/>
    <property type="match status" value="1"/>
</dbReference>
<dbReference type="SMART" id="SM00267">
    <property type="entry name" value="GGDEF"/>
    <property type="match status" value="1"/>
</dbReference>
<dbReference type="Gene3D" id="3.30.70.270">
    <property type="match status" value="1"/>
</dbReference>
<sequence length="788" mass="89616">MDASAWTKEDLLKILHNADTGLLVSVPDEDRFVEVNAPVLSNLGYTREEFLSLPLSDLFDTLPLEKQEKVLYKKNGEELLVEIVSCSLTLSDASLYTLTTVKDITKNREIKYRLKHKDQQFKSLYLYNPDTIFSLDMNGRYTNINPSGVELFGYAPEKIKGSSYLDFLTEEAGKATLPHFEKVTSGETVRFETVLISRDEARHIMDVTAVPLIIDNVITGVIGIARDMTVKKATERLLTESEQRYRSLFEHNTDAVMTFDTDGTFIHANASTEELSGMPIEQLRGKSFLPFISEDVRDETRKHFFSSLQGQPYQYETHLTKLDGEKLYLHISLVPIYIDGSITGIHCVAKNITELKKLNKKMNHLAYHDTLTGLPNQRFFHETIEQKLASGENFALFFLDLDRFKFINDYMGHHMGDELLKQVSRRLLRIVGSRGNVFRYGGDEFLIILPQVDMEEAGEIAAGIISEMERSYDLNGYEALVTVSIGISMSPEHSSTTAALIRQADNAMYHAKNLGKNTYQVYNSQVQKRKTDLKTESHLYKALGNREFFLVYQPQFEKDSSHLIGIEALLRWRNKDLGLVSPSEFITIAEETGLIVPIGEWAIREACQQAKAWQDEGYPPVKISVNLSMRQFYHNDLVEMVAQVLQETGLPEKYLELEITESMAIHAEEATDILNRLSGLGVKISIDDFGTGYSSLSYLKRFPIHQLKIDKSFIKDIGIDRENNDIITTIISLADSLNLEVIAEGVETARQLDFLRRNGCDKYQGYYFAKPMGPEQIVSHFNSKLFHK</sequence>
<reference evidence="5 6" key="1">
    <citation type="submission" date="2017-08" db="EMBL/GenBank/DDBJ databases">
        <title>Salimicrobium alkalisoli sp. nov., isolated from saline alkaline soil.</title>
        <authorList>
            <person name="Zhang G."/>
            <person name="Xiong Q."/>
        </authorList>
    </citation>
    <scope>NUCLEOTIDE SEQUENCE [LARGE SCALE GENOMIC DNA]</scope>
    <source>
        <strain evidence="5 6">WN024</strain>
    </source>
</reference>
<evidence type="ECO:0000259" key="4">
    <source>
        <dbReference type="PROSITE" id="PS50887"/>
    </source>
</evidence>
<dbReference type="PROSITE" id="PS50112">
    <property type="entry name" value="PAS"/>
    <property type="match status" value="2"/>
</dbReference>
<feature type="domain" description="PAC" evidence="2">
    <location>
        <begin position="313"/>
        <end position="364"/>
    </location>
</feature>
<dbReference type="InterPro" id="IPR035919">
    <property type="entry name" value="EAL_sf"/>
</dbReference>
<feature type="domain" description="PAS" evidence="1">
    <location>
        <begin position="117"/>
        <end position="187"/>
    </location>
</feature>
<protein>
    <submittedName>
        <fullName evidence="5">GGDEF domain-containing protein</fullName>
    </submittedName>
</protein>
<dbReference type="PANTHER" id="PTHR44757">
    <property type="entry name" value="DIGUANYLATE CYCLASE DGCP"/>
    <property type="match status" value="1"/>
</dbReference>
<dbReference type="InterPro" id="IPR000014">
    <property type="entry name" value="PAS"/>
</dbReference>
<keyword evidence="6" id="KW-1185">Reference proteome</keyword>
<dbReference type="InterPro" id="IPR000160">
    <property type="entry name" value="GGDEF_dom"/>
</dbReference>
<dbReference type="NCBIfam" id="TIGR00254">
    <property type="entry name" value="GGDEF"/>
    <property type="match status" value="1"/>
</dbReference>
<dbReference type="EMBL" id="NSGH01000010">
    <property type="protein sequence ID" value="PBB05699.1"/>
    <property type="molecule type" value="Genomic_DNA"/>
</dbReference>
<dbReference type="Pfam" id="PF13426">
    <property type="entry name" value="PAS_9"/>
    <property type="match status" value="2"/>
</dbReference>
<dbReference type="RefSeq" id="WP_095822128.1">
    <property type="nucleotide sequence ID" value="NZ_NSGH01000010.1"/>
</dbReference>
<dbReference type="SMART" id="SM00086">
    <property type="entry name" value="PAC"/>
    <property type="match status" value="3"/>
</dbReference>
<dbReference type="Proteomes" id="UP000217561">
    <property type="component" value="Unassembled WGS sequence"/>
</dbReference>
<name>A0ABX4HR88_9BACI</name>
<dbReference type="SUPFAM" id="SSF141868">
    <property type="entry name" value="EAL domain-like"/>
    <property type="match status" value="1"/>
</dbReference>
<evidence type="ECO:0000259" key="1">
    <source>
        <dbReference type="PROSITE" id="PS50112"/>
    </source>
</evidence>
<evidence type="ECO:0000259" key="3">
    <source>
        <dbReference type="PROSITE" id="PS50883"/>
    </source>
</evidence>
<accession>A0ABX4HR88</accession>
<dbReference type="SUPFAM" id="SSF55785">
    <property type="entry name" value="PYP-like sensor domain (PAS domain)"/>
    <property type="match status" value="3"/>
</dbReference>
<dbReference type="InterPro" id="IPR013656">
    <property type="entry name" value="PAS_4"/>
</dbReference>
<evidence type="ECO:0000313" key="6">
    <source>
        <dbReference type="Proteomes" id="UP000217561"/>
    </source>
</evidence>
<dbReference type="PROSITE" id="PS50883">
    <property type="entry name" value="EAL"/>
    <property type="match status" value="1"/>
</dbReference>
<dbReference type="InterPro" id="IPR001610">
    <property type="entry name" value="PAC"/>
</dbReference>
<dbReference type="InterPro" id="IPR052155">
    <property type="entry name" value="Biofilm_reg_signaling"/>
</dbReference>
<dbReference type="NCBIfam" id="TIGR00229">
    <property type="entry name" value="sensory_box"/>
    <property type="match status" value="2"/>
</dbReference>
<dbReference type="Pfam" id="PF00990">
    <property type="entry name" value="GGDEF"/>
    <property type="match status" value="1"/>
</dbReference>
<dbReference type="Gene3D" id="3.30.450.20">
    <property type="entry name" value="PAS domain"/>
    <property type="match status" value="3"/>
</dbReference>
<dbReference type="SUPFAM" id="SSF55073">
    <property type="entry name" value="Nucleotide cyclase"/>
    <property type="match status" value="1"/>
</dbReference>
<dbReference type="Pfam" id="PF00563">
    <property type="entry name" value="EAL"/>
    <property type="match status" value="1"/>
</dbReference>
<evidence type="ECO:0000313" key="5">
    <source>
        <dbReference type="EMBL" id="PBB05699.1"/>
    </source>
</evidence>
<gene>
    <name evidence="5" type="ORF">CKW00_07935</name>
</gene>
<dbReference type="PROSITE" id="PS50887">
    <property type="entry name" value="GGDEF"/>
    <property type="match status" value="1"/>
</dbReference>
<dbReference type="Gene3D" id="3.20.20.450">
    <property type="entry name" value="EAL domain"/>
    <property type="match status" value="1"/>
</dbReference>
<evidence type="ECO:0000259" key="2">
    <source>
        <dbReference type="PROSITE" id="PS50113"/>
    </source>
</evidence>
<dbReference type="InterPro" id="IPR029787">
    <property type="entry name" value="Nucleotide_cyclase"/>
</dbReference>
<dbReference type="SMART" id="SM00052">
    <property type="entry name" value="EAL"/>
    <property type="match status" value="1"/>
</dbReference>
<dbReference type="InterPro" id="IPR043128">
    <property type="entry name" value="Rev_trsase/Diguanyl_cyclase"/>
</dbReference>
<dbReference type="InterPro" id="IPR000700">
    <property type="entry name" value="PAS-assoc_C"/>
</dbReference>
<dbReference type="SMART" id="SM00091">
    <property type="entry name" value="PAS"/>
    <property type="match status" value="3"/>
</dbReference>
<comment type="caution">
    <text evidence="5">The sequence shown here is derived from an EMBL/GenBank/DDBJ whole genome shotgun (WGS) entry which is preliminary data.</text>
</comment>
<dbReference type="CDD" id="cd01949">
    <property type="entry name" value="GGDEF"/>
    <property type="match status" value="1"/>
</dbReference>
<proteinExistence type="predicted"/>
<dbReference type="CDD" id="cd00130">
    <property type="entry name" value="PAS"/>
    <property type="match status" value="2"/>
</dbReference>
<feature type="domain" description="PAS" evidence="1">
    <location>
        <begin position="241"/>
        <end position="311"/>
    </location>
</feature>
<feature type="domain" description="GGDEF" evidence="4">
    <location>
        <begin position="392"/>
        <end position="524"/>
    </location>
</feature>
<dbReference type="InterPro" id="IPR035965">
    <property type="entry name" value="PAS-like_dom_sf"/>
</dbReference>
<feature type="domain" description="EAL" evidence="3">
    <location>
        <begin position="532"/>
        <end position="785"/>
    </location>
</feature>
<dbReference type="InterPro" id="IPR001633">
    <property type="entry name" value="EAL_dom"/>
</dbReference>
<dbReference type="Pfam" id="PF08448">
    <property type="entry name" value="PAS_4"/>
    <property type="match status" value="1"/>
</dbReference>
<organism evidence="5 6">
    <name type="scientific">Salimicrobium humidisoli</name>
    <dbReference type="NCBI Taxonomy" id="2029857"/>
    <lineage>
        <taxon>Bacteria</taxon>
        <taxon>Bacillati</taxon>
        <taxon>Bacillota</taxon>
        <taxon>Bacilli</taxon>
        <taxon>Bacillales</taxon>
        <taxon>Bacillaceae</taxon>
        <taxon>Salimicrobium</taxon>
    </lineage>
</organism>
<dbReference type="PANTHER" id="PTHR44757:SF2">
    <property type="entry name" value="BIOFILM ARCHITECTURE MAINTENANCE PROTEIN MBAA"/>
    <property type="match status" value="1"/>
</dbReference>
<dbReference type="CDD" id="cd01948">
    <property type="entry name" value="EAL"/>
    <property type="match status" value="1"/>
</dbReference>